<comment type="caution">
    <text evidence="2">The sequence shown here is derived from an EMBL/GenBank/DDBJ whole genome shotgun (WGS) entry which is preliminary data.</text>
</comment>
<sequence>MTPSGAFVPLHNNTMTQPPTVTATGAALVLNSHNSMKTTTMNFTSESSKMPSSACTSTSATSSSSRQRRRVRFCEQANQQRSIDCSFSQDEHKVLWYSQQEFQAMKSNRVKAVAVKQRNTNSCCCADDLRGLEKLLPNGRHLLKHRRKTLRAIVEMYHQIDSIPCPSDQEKDERDEVLRSFAVSKTRYAQHTAKYVAAQDAAAALCDDCCGKQLSSSSSSSCYSRTATARRQQPFGASKPLTVSTVNSNRRSLVQRRVPMRAKTA</sequence>
<dbReference type="AlphaFoldDB" id="A0A9N8DC58"/>
<feature type="region of interest" description="Disordered" evidence="1">
    <location>
        <begin position="43"/>
        <end position="69"/>
    </location>
</feature>
<name>A0A9N8DC58_9STRA</name>
<evidence type="ECO:0000256" key="1">
    <source>
        <dbReference type="SAM" id="MobiDB-lite"/>
    </source>
</evidence>
<keyword evidence="3" id="KW-1185">Reference proteome</keyword>
<evidence type="ECO:0000313" key="2">
    <source>
        <dbReference type="EMBL" id="CAB9499989.1"/>
    </source>
</evidence>
<dbReference type="Proteomes" id="UP001153069">
    <property type="component" value="Unassembled WGS sequence"/>
</dbReference>
<proteinExistence type="predicted"/>
<organism evidence="2 3">
    <name type="scientific">Seminavis robusta</name>
    <dbReference type="NCBI Taxonomy" id="568900"/>
    <lineage>
        <taxon>Eukaryota</taxon>
        <taxon>Sar</taxon>
        <taxon>Stramenopiles</taxon>
        <taxon>Ochrophyta</taxon>
        <taxon>Bacillariophyta</taxon>
        <taxon>Bacillariophyceae</taxon>
        <taxon>Bacillariophycidae</taxon>
        <taxon>Naviculales</taxon>
        <taxon>Naviculaceae</taxon>
        <taxon>Seminavis</taxon>
    </lineage>
</organism>
<feature type="compositionally biased region" description="Low complexity" evidence="1">
    <location>
        <begin position="52"/>
        <end position="65"/>
    </location>
</feature>
<dbReference type="EMBL" id="CAICTM010000072">
    <property type="protein sequence ID" value="CAB9499989.1"/>
    <property type="molecule type" value="Genomic_DNA"/>
</dbReference>
<reference evidence="2" key="1">
    <citation type="submission" date="2020-06" db="EMBL/GenBank/DDBJ databases">
        <authorList>
            <consortium name="Plant Systems Biology data submission"/>
        </authorList>
    </citation>
    <scope>NUCLEOTIDE SEQUENCE</scope>
    <source>
        <strain evidence="2">D6</strain>
    </source>
</reference>
<accession>A0A9N8DC58</accession>
<gene>
    <name evidence="2" type="ORF">SEMRO_73_G040320.1</name>
</gene>
<evidence type="ECO:0000313" key="3">
    <source>
        <dbReference type="Proteomes" id="UP001153069"/>
    </source>
</evidence>
<protein>
    <submittedName>
        <fullName evidence="2">Uncharacterized protein</fullName>
    </submittedName>
</protein>